<dbReference type="Proteomes" id="UP000324222">
    <property type="component" value="Unassembled WGS sequence"/>
</dbReference>
<proteinExistence type="predicted"/>
<comment type="caution">
    <text evidence="1">The sequence shown here is derived from an EMBL/GenBank/DDBJ whole genome shotgun (WGS) entry which is preliminary data.</text>
</comment>
<evidence type="ECO:0000313" key="1">
    <source>
        <dbReference type="EMBL" id="MPC70583.1"/>
    </source>
</evidence>
<dbReference type="AlphaFoldDB" id="A0A5B7HK85"/>
<accession>A0A5B7HK85</accession>
<gene>
    <name evidence="1" type="ORF">E2C01_064835</name>
</gene>
<keyword evidence="2" id="KW-1185">Reference proteome</keyword>
<evidence type="ECO:0000313" key="2">
    <source>
        <dbReference type="Proteomes" id="UP000324222"/>
    </source>
</evidence>
<sequence length="115" mass="12832">MRWTAVQLCESGVATSTKDHHYSDVNISQSSRLVASFHRTSRVPHLARGEGEGEGGSHTLVIYKYALIFDFSSFYSFSVLFSKCFRCAMQCSHSDVISALFGAYSLLGIQLQKLR</sequence>
<name>A0A5B7HK85_PORTR</name>
<reference evidence="1 2" key="1">
    <citation type="submission" date="2019-05" db="EMBL/GenBank/DDBJ databases">
        <title>Another draft genome of Portunus trituberculatus and its Hox gene families provides insights of decapod evolution.</title>
        <authorList>
            <person name="Jeong J.-H."/>
            <person name="Song I."/>
            <person name="Kim S."/>
            <person name="Choi T."/>
            <person name="Kim D."/>
            <person name="Ryu S."/>
            <person name="Kim W."/>
        </authorList>
    </citation>
    <scope>NUCLEOTIDE SEQUENCE [LARGE SCALE GENOMIC DNA]</scope>
    <source>
        <tissue evidence="1">Muscle</tissue>
    </source>
</reference>
<protein>
    <submittedName>
        <fullName evidence="1">Uncharacterized protein</fullName>
    </submittedName>
</protein>
<organism evidence="1 2">
    <name type="scientific">Portunus trituberculatus</name>
    <name type="common">Swimming crab</name>
    <name type="synonym">Neptunus trituberculatus</name>
    <dbReference type="NCBI Taxonomy" id="210409"/>
    <lineage>
        <taxon>Eukaryota</taxon>
        <taxon>Metazoa</taxon>
        <taxon>Ecdysozoa</taxon>
        <taxon>Arthropoda</taxon>
        <taxon>Crustacea</taxon>
        <taxon>Multicrustacea</taxon>
        <taxon>Malacostraca</taxon>
        <taxon>Eumalacostraca</taxon>
        <taxon>Eucarida</taxon>
        <taxon>Decapoda</taxon>
        <taxon>Pleocyemata</taxon>
        <taxon>Brachyura</taxon>
        <taxon>Eubrachyura</taxon>
        <taxon>Portunoidea</taxon>
        <taxon>Portunidae</taxon>
        <taxon>Portuninae</taxon>
        <taxon>Portunus</taxon>
    </lineage>
</organism>
<dbReference type="EMBL" id="VSRR010031377">
    <property type="protein sequence ID" value="MPC70583.1"/>
    <property type="molecule type" value="Genomic_DNA"/>
</dbReference>